<evidence type="ECO:0000256" key="3">
    <source>
        <dbReference type="ARBA" id="ARBA00023004"/>
    </source>
</evidence>
<dbReference type="RefSeq" id="WP_062039182.1">
    <property type="nucleotide sequence ID" value="NZ_DF968182.1"/>
</dbReference>
<dbReference type="GO" id="GO:0020037">
    <property type="term" value="F:heme binding"/>
    <property type="evidence" value="ECO:0007669"/>
    <property type="project" value="InterPro"/>
</dbReference>
<keyword evidence="2 4" id="KW-0479">Metal-binding</keyword>
<proteinExistence type="predicted"/>
<feature type="domain" description="Cytochrome c" evidence="5">
    <location>
        <begin position="99"/>
        <end position="186"/>
    </location>
</feature>
<dbReference type="Gene3D" id="1.10.760.10">
    <property type="entry name" value="Cytochrome c-like domain"/>
    <property type="match status" value="1"/>
</dbReference>
<dbReference type="EMBL" id="DF968182">
    <property type="protein sequence ID" value="GAP42801.1"/>
    <property type="molecule type" value="Genomic_DNA"/>
</dbReference>
<evidence type="ECO:0000256" key="2">
    <source>
        <dbReference type="ARBA" id="ARBA00022723"/>
    </source>
</evidence>
<dbReference type="GO" id="GO:0009055">
    <property type="term" value="F:electron transfer activity"/>
    <property type="evidence" value="ECO:0007669"/>
    <property type="project" value="InterPro"/>
</dbReference>
<evidence type="ECO:0000259" key="5">
    <source>
        <dbReference type="PROSITE" id="PS51007"/>
    </source>
</evidence>
<gene>
    <name evidence="6" type="ORF">TBC1_11941</name>
</gene>
<keyword evidence="7" id="KW-1185">Reference proteome</keyword>
<dbReference type="GO" id="GO:0046872">
    <property type="term" value="F:metal ion binding"/>
    <property type="evidence" value="ECO:0007669"/>
    <property type="project" value="UniProtKB-KW"/>
</dbReference>
<evidence type="ECO:0000256" key="4">
    <source>
        <dbReference type="PROSITE-ProRule" id="PRU00433"/>
    </source>
</evidence>
<organism evidence="6">
    <name type="scientific">Lentimicrobium saccharophilum</name>
    <dbReference type="NCBI Taxonomy" id="1678841"/>
    <lineage>
        <taxon>Bacteria</taxon>
        <taxon>Pseudomonadati</taxon>
        <taxon>Bacteroidota</taxon>
        <taxon>Bacteroidia</taxon>
        <taxon>Bacteroidales</taxon>
        <taxon>Lentimicrobiaceae</taxon>
        <taxon>Lentimicrobium</taxon>
    </lineage>
</organism>
<sequence>MTKKRINRATIAALCIMVMTVSCDRSRNDKGFEYFPDMAHSLAYETYAPNPNFGDSMTMRLPAENTISREIMPYPYPNTPEGRALAAVELSNPLELTEDHLKAGKEKYAIFCRNCHGALGDGNGYLHTSGRYAIKPASLLSDKMLAAPESDIFHVITAGYQVMGAHGHMIRPEDRWKIAMFVKNELQANTVK</sequence>
<dbReference type="InterPro" id="IPR036909">
    <property type="entry name" value="Cyt_c-like_dom_sf"/>
</dbReference>
<evidence type="ECO:0000256" key="1">
    <source>
        <dbReference type="ARBA" id="ARBA00022617"/>
    </source>
</evidence>
<dbReference type="PANTHER" id="PTHR40394">
    <property type="entry name" value="LIPOPROTEIN-RELATED"/>
    <property type="match status" value="1"/>
</dbReference>
<dbReference type="SUPFAM" id="SSF46626">
    <property type="entry name" value="Cytochrome c"/>
    <property type="match status" value="1"/>
</dbReference>
<name>A0A0S7BYR2_9BACT</name>
<reference evidence="6" key="1">
    <citation type="journal article" date="2015" name="Genome Announc.">
        <title>Draft Genome Sequence of Bacteroidales Strain TBC1, a Novel Isolate from a Methanogenic Wastewater Treatment System.</title>
        <authorList>
            <person name="Tourlousse D.M."/>
            <person name="Matsuura N."/>
            <person name="Sun L."/>
            <person name="Toyonaga M."/>
            <person name="Kuroda K."/>
            <person name="Ohashi A."/>
            <person name="Cruz R."/>
            <person name="Yamaguchi T."/>
            <person name="Sekiguchi Y."/>
        </authorList>
    </citation>
    <scope>NUCLEOTIDE SEQUENCE [LARGE SCALE GENOMIC DNA]</scope>
    <source>
        <strain evidence="6">TBC1</strain>
    </source>
</reference>
<keyword evidence="1 4" id="KW-0349">Heme</keyword>
<dbReference type="PROSITE" id="PS51007">
    <property type="entry name" value="CYTC"/>
    <property type="match status" value="1"/>
</dbReference>
<protein>
    <submittedName>
        <fullName evidence="6">Cytochrome C oxidase, cbb3-type, subunit III</fullName>
    </submittedName>
</protein>
<keyword evidence="3 4" id="KW-0408">Iron</keyword>
<dbReference type="AlphaFoldDB" id="A0A0S7BYR2"/>
<dbReference type="Proteomes" id="UP000053091">
    <property type="component" value="Unassembled WGS sequence"/>
</dbReference>
<dbReference type="STRING" id="1678841.TBC1_11941"/>
<evidence type="ECO:0000313" key="6">
    <source>
        <dbReference type="EMBL" id="GAP42801.1"/>
    </source>
</evidence>
<dbReference type="PROSITE" id="PS51257">
    <property type="entry name" value="PROKAR_LIPOPROTEIN"/>
    <property type="match status" value="1"/>
</dbReference>
<dbReference type="PANTHER" id="PTHR40394:SF2">
    <property type="entry name" value="QUINOL:CYTOCHROME C OXIDOREDUCTASE MEMBRANE PROTEIN"/>
    <property type="match status" value="1"/>
</dbReference>
<accession>A0A0S7BYR2</accession>
<dbReference type="InterPro" id="IPR009056">
    <property type="entry name" value="Cyt_c-like_dom"/>
</dbReference>
<dbReference type="OrthoDB" id="9796771at2"/>
<dbReference type="Pfam" id="PF13442">
    <property type="entry name" value="Cytochrome_CBB3"/>
    <property type="match status" value="1"/>
</dbReference>
<evidence type="ECO:0000313" key="7">
    <source>
        <dbReference type="Proteomes" id="UP000053091"/>
    </source>
</evidence>